<feature type="domain" description="YCII-related" evidence="2">
    <location>
        <begin position="24"/>
        <end position="112"/>
    </location>
</feature>
<reference evidence="4" key="1">
    <citation type="journal article" date="2019" name="Int. J. Syst. Evol. Microbiol.">
        <title>The Global Catalogue of Microorganisms (GCM) 10K type strain sequencing project: providing services to taxonomists for standard genome sequencing and annotation.</title>
        <authorList>
            <consortium name="The Broad Institute Genomics Platform"/>
            <consortium name="The Broad Institute Genome Sequencing Center for Infectious Disease"/>
            <person name="Wu L."/>
            <person name="Ma J."/>
        </authorList>
    </citation>
    <scope>NUCLEOTIDE SEQUENCE [LARGE SCALE GENOMIC DNA]</scope>
    <source>
        <strain evidence="4">JCM 3380</strain>
    </source>
</reference>
<dbReference type="PANTHER" id="PTHR35174:SF3">
    <property type="entry name" value="BLL7171 PROTEIN"/>
    <property type="match status" value="1"/>
</dbReference>
<evidence type="ECO:0000313" key="3">
    <source>
        <dbReference type="EMBL" id="GAA0222198.1"/>
    </source>
</evidence>
<dbReference type="Proteomes" id="UP001500416">
    <property type="component" value="Unassembled WGS sequence"/>
</dbReference>
<sequence length="127" mass="13732">MGDPSPQEDVMAHYLISVIEPTGYDIPEPEVLEKIMRDVEAVDRAMREQGVWVFAGGLHGPETATTLRPDGGEVLVGDGPFTEAEEHIGGLSVIDVPDLDAALEWGRRMSAACTLPVEVRPFHTLPG</sequence>
<dbReference type="Pfam" id="PF03795">
    <property type="entry name" value="YCII"/>
    <property type="match status" value="1"/>
</dbReference>
<dbReference type="SUPFAM" id="SSF54909">
    <property type="entry name" value="Dimeric alpha+beta barrel"/>
    <property type="match status" value="1"/>
</dbReference>
<keyword evidence="4" id="KW-1185">Reference proteome</keyword>
<evidence type="ECO:0000313" key="4">
    <source>
        <dbReference type="Proteomes" id="UP001500416"/>
    </source>
</evidence>
<comment type="caution">
    <text evidence="3">The sequence shown here is derived from an EMBL/GenBank/DDBJ whole genome shotgun (WGS) entry which is preliminary data.</text>
</comment>
<dbReference type="InterPro" id="IPR005545">
    <property type="entry name" value="YCII"/>
</dbReference>
<evidence type="ECO:0000259" key="2">
    <source>
        <dbReference type="Pfam" id="PF03795"/>
    </source>
</evidence>
<dbReference type="EMBL" id="BAAABU010000003">
    <property type="protein sequence ID" value="GAA0222198.1"/>
    <property type="molecule type" value="Genomic_DNA"/>
</dbReference>
<accession>A0ABP3D396</accession>
<dbReference type="Gene3D" id="3.30.70.1060">
    <property type="entry name" value="Dimeric alpha+beta barrel"/>
    <property type="match status" value="1"/>
</dbReference>
<dbReference type="InterPro" id="IPR011008">
    <property type="entry name" value="Dimeric_a/b-barrel"/>
</dbReference>
<gene>
    <name evidence="3" type="ORF">GCM10010492_20460</name>
</gene>
<protein>
    <submittedName>
        <fullName evidence="3">YciI family protein</fullName>
    </submittedName>
</protein>
<name>A0ABP3D396_9PSEU</name>
<organism evidence="3 4">
    <name type="scientific">Saccharothrix mutabilis subsp. mutabilis</name>
    <dbReference type="NCBI Taxonomy" id="66855"/>
    <lineage>
        <taxon>Bacteria</taxon>
        <taxon>Bacillati</taxon>
        <taxon>Actinomycetota</taxon>
        <taxon>Actinomycetes</taxon>
        <taxon>Pseudonocardiales</taxon>
        <taxon>Pseudonocardiaceae</taxon>
        <taxon>Saccharothrix</taxon>
    </lineage>
</organism>
<comment type="similarity">
    <text evidence="1">Belongs to the YciI family.</text>
</comment>
<proteinExistence type="inferred from homology"/>
<evidence type="ECO:0000256" key="1">
    <source>
        <dbReference type="ARBA" id="ARBA00007689"/>
    </source>
</evidence>
<dbReference type="PANTHER" id="PTHR35174">
    <property type="entry name" value="BLL7171 PROTEIN-RELATED"/>
    <property type="match status" value="1"/>
</dbReference>